<evidence type="ECO:0000313" key="3">
    <source>
        <dbReference type="Proteomes" id="UP001139450"/>
    </source>
</evidence>
<dbReference type="GO" id="GO:0004180">
    <property type="term" value="F:carboxypeptidase activity"/>
    <property type="evidence" value="ECO:0007669"/>
    <property type="project" value="UniProtKB-KW"/>
</dbReference>
<comment type="caution">
    <text evidence="2">The sequence shown here is derived from an EMBL/GenBank/DDBJ whole genome shotgun (WGS) entry which is preliminary data.</text>
</comment>
<dbReference type="InterPro" id="IPR008969">
    <property type="entry name" value="CarboxyPept-like_regulatory"/>
</dbReference>
<sequence length="271" mass="29622">MLKPGLILFIALSTCKLATAQVFEGTVKDQKTGEPLGYVNVGIIGKSLGTVTDETGRYKLNLTNHATDSLKFSMIGYQPKAFAVKDFVSSTAQNKVVLLEPAIFQLKEVKVKDHKWKEKVLGNTTQSQSVSSGFPSSQLGNEIGIIIRIKAAPTYLKRFNASLSSPSTDTVKLRLNFYSVKNGLPDKLLPEQNIFVVVAKGQDKISVDLDPYNIVVNDDFFVSLENVKRSNTNLKFSASFFSSALIAREASQSAWEKIGVGGVGFNVLVTY</sequence>
<keyword evidence="2" id="KW-0645">Protease</keyword>
<keyword evidence="2" id="KW-0378">Hydrolase</keyword>
<gene>
    <name evidence="2" type="ORF">MUY27_15260</name>
</gene>
<dbReference type="EMBL" id="JALJEJ010000007">
    <property type="protein sequence ID" value="MCJ8211076.1"/>
    <property type="molecule type" value="Genomic_DNA"/>
</dbReference>
<reference evidence="2" key="1">
    <citation type="submission" date="2022-04" db="EMBL/GenBank/DDBJ databases">
        <title>Mucilaginibacter sp. RS28 isolated from freshwater.</title>
        <authorList>
            <person name="Ko S.-R."/>
        </authorList>
    </citation>
    <scope>NUCLEOTIDE SEQUENCE</scope>
    <source>
        <strain evidence="2">RS28</strain>
    </source>
</reference>
<accession>A0A9X1X4Y6</accession>
<keyword evidence="1" id="KW-0732">Signal</keyword>
<protein>
    <submittedName>
        <fullName evidence="2">Carboxypeptidase-like regulatory domain-containing protein</fullName>
    </submittedName>
</protein>
<feature type="chain" id="PRO_5040931441" evidence="1">
    <location>
        <begin position="21"/>
        <end position="271"/>
    </location>
</feature>
<evidence type="ECO:0000313" key="2">
    <source>
        <dbReference type="EMBL" id="MCJ8211076.1"/>
    </source>
</evidence>
<keyword evidence="3" id="KW-1185">Reference proteome</keyword>
<dbReference type="Proteomes" id="UP001139450">
    <property type="component" value="Unassembled WGS sequence"/>
</dbReference>
<dbReference type="Pfam" id="PF13715">
    <property type="entry name" value="CarbopepD_reg_2"/>
    <property type="match status" value="1"/>
</dbReference>
<name>A0A9X1X4Y6_9SPHI</name>
<dbReference type="RefSeq" id="WP_245131330.1">
    <property type="nucleotide sequence ID" value="NZ_JALJEJ010000007.1"/>
</dbReference>
<evidence type="ECO:0000256" key="1">
    <source>
        <dbReference type="SAM" id="SignalP"/>
    </source>
</evidence>
<dbReference type="SUPFAM" id="SSF49464">
    <property type="entry name" value="Carboxypeptidase regulatory domain-like"/>
    <property type="match status" value="1"/>
</dbReference>
<keyword evidence="2" id="KW-0121">Carboxypeptidase</keyword>
<organism evidence="2 3">
    <name type="scientific">Mucilaginibacter straminoryzae</name>
    <dbReference type="NCBI Taxonomy" id="2932774"/>
    <lineage>
        <taxon>Bacteria</taxon>
        <taxon>Pseudomonadati</taxon>
        <taxon>Bacteroidota</taxon>
        <taxon>Sphingobacteriia</taxon>
        <taxon>Sphingobacteriales</taxon>
        <taxon>Sphingobacteriaceae</taxon>
        <taxon>Mucilaginibacter</taxon>
    </lineage>
</organism>
<feature type="signal peptide" evidence="1">
    <location>
        <begin position="1"/>
        <end position="20"/>
    </location>
</feature>
<proteinExistence type="predicted"/>
<dbReference type="AlphaFoldDB" id="A0A9X1X4Y6"/>
<dbReference type="Gene3D" id="2.60.40.1120">
    <property type="entry name" value="Carboxypeptidase-like, regulatory domain"/>
    <property type="match status" value="1"/>
</dbReference>